<protein>
    <submittedName>
        <fullName evidence="2">Cleavage protein</fullName>
        <ecNumber evidence="2">3.1.27.-</ecNumber>
    </submittedName>
</protein>
<dbReference type="PANTHER" id="PTHR11203">
    <property type="entry name" value="CLEAVAGE AND POLYADENYLATION SPECIFICITY FACTOR FAMILY MEMBER"/>
    <property type="match status" value="1"/>
</dbReference>
<organism evidence="2 3">
    <name type="scientific">Haloplasma contractile SSD-17B</name>
    <dbReference type="NCBI Taxonomy" id="1033810"/>
    <lineage>
        <taxon>Bacteria</taxon>
        <taxon>Bacillati</taxon>
        <taxon>Mycoplasmatota</taxon>
        <taxon>Mollicutes</taxon>
        <taxon>Haloplasmatales</taxon>
        <taxon>Haloplasmataceae</taxon>
        <taxon>Haloplasma</taxon>
    </lineage>
</organism>
<dbReference type="GO" id="GO:0004521">
    <property type="term" value="F:RNA endonuclease activity"/>
    <property type="evidence" value="ECO:0007669"/>
    <property type="project" value="TreeGrafter"/>
</dbReference>
<dbReference type="InterPro" id="IPR036866">
    <property type="entry name" value="RibonucZ/Hydroxyglut_hydro"/>
</dbReference>
<evidence type="ECO:0000313" key="2">
    <source>
        <dbReference type="EMBL" id="ERJ11149.1"/>
    </source>
</evidence>
<dbReference type="RefSeq" id="WP_008824467.1">
    <property type="nucleotide sequence ID" value="NZ_AFNU02000015.1"/>
</dbReference>
<proteinExistence type="predicted"/>
<keyword evidence="3" id="KW-1185">Reference proteome</keyword>
<dbReference type="EC" id="3.1.27.-" evidence="2"/>
<feature type="domain" description="Metallo-beta-lactamase" evidence="1">
    <location>
        <begin position="14"/>
        <end position="229"/>
    </location>
</feature>
<dbReference type="Proteomes" id="UP000005707">
    <property type="component" value="Unassembled WGS sequence"/>
</dbReference>
<keyword evidence="2" id="KW-0378">Hydrolase</keyword>
<reference evidence="2 3" key="2">
    <citation type="journal article" date="2013" name="PLoS ONE">
        <title>INDIGO - INtegrated Data Warehouse of MIcrobial GenOmes with Examples from the Red Sea Extremophiles.</title>
        <authorList>
            <person name="Alam I."/>
            <person name="Antunes A."/>
            <person name="Kamau A.A."/>
            <person name="Ba Alawi W."/>
            <person name="Kalkatawi M."/>
            <person name="Stingl U."/>
            <person name="Bajic V.B."/>
        </authorList>
    </citation>
    <scope>NUCLEOTIDE SEQUENCE [LARGE SCALE GENOMIC DNA]</scope>
    <source>
        <strain evidence="2 3">SSD-17B</strain>
    </source>
</reference>
<dbReference type="STRING" id="1033810.HLPCO_002814"/>
<dbReference type="SUPFAM" id="SSF56281">
    <property type="entry name" value="Metallo-hydrolase/oxidoreductase"/>
    <property type="match status" value="1"/>
</dbReference>
<dbReference type="EMBL" id="AFNU02000015">
    <property type="protein sequence ID" value="ERJ11149.1"/>
    <property type="molecule type" value="Genomic_DNA"/>
</dbReference>
<sequence>MNQFMALGGGNEVGASSYYLTLDGVNILLDCGARVYSSLRDRRPIYPAYETLTSKVLDGLFELDLIFISHSHYDHIGSLPHVAKQAINAPIYATHTTKEFTDLQLRTLKLGMSEKHTPKKIRELKETEIDSAIDKVIDLSYDKTYPYKNISYTFYASGHISGGAMVYIQSKDMNVLYTGDFSDQDYPLTPSYNLPKNLKVDVLIMSATKAFGKYKDISYDYNELIYDTHVMLNQKKNIMFKLFNLTKGIEFIKILDGLMEKGDLPKVTIYMNHRLEKIADAYEDIDFSVFSERVRRHTDNLIHKQKKPFIYITDDLKCAEVRRILDNKQNQFETINDGPSLHCSYEGLKTLVYKYRPKKVLLVHTTPRPGGNIIDDLNKYAKDQFEIEVVENEKLYNL</sequence>
<gene>
    <name evidence="2" type="ORF">HLPCO_002814</name>
</gene>
<dbReference type="InterPro" id="IPR050698">
    <property type="entry name" value="MBL"/>
</dbReference>
<evidence type="ECO:0000313" key="3">
    <source>
        <dbReference type="Proteomes" id="UP000005707"/>
    </source>
</evidence>
<dbReference type="InParanoid" id="U2FIS4"/>
<comment type="caution">
    <text evidence="2">The sequence shown here is derived from an EMBL/GenBank/DDBJ whole genome shotgun (WGS) entry which is preliminary data.</text>
</comment>
<reference evidence="2 3" key="1">
    <citation type="journal article" date="2011" name="J. Bacteriol.">
        <title>Genome sequence of Haloplasma contractile, an unusual contractile bacterium from a deep-sea anoxic brine lake.</title>
        <authorList>
            <person name="Antunes A."/>
            <person name="Alam I."/>
            <person name="El Dorry H."/>
            <person name="Siam R."/>
            <person name="Robertson A."/>
            <person name="Bajic V.B."/>
            <person name="Stingl U."/>
        </authorList>
    </citation>
    <scope>NUCLEOTIDE SEQUENCE [LARGE SCALE GENOMIC DNA]</scope>
    <source>
        <strain evidence="2 3">SSD-17B</strain>
    </source>
</reference>
<dbReference type="SMART" id="SM00849">
    <property type="entry name" value="Lactamase_B"/>
    <property type="match status" value="1"/>
</dbReference>
<name>U2FIS4_9MOLU</name>
<dbReference type="OrthoDB" id="9803916at2"/>
<evidence type="ECO:0000259" key="1">
    <source>
        <dbReference type="SMART" id="SM00849"/>
    </source>
</evidence>
<dbReference type="Pfam" id="PF16661">
    <property type="entry name" value="Lactamase_B_6"/>
    <property type="match status" value="1"/>
</dbReference>
<dbReference type="PANTHER" id="PTHR11203:SF37">
    <property type="entry name" value="INTEGRATOR COMPLEX SUBUNIT 11"/>
    <property type="match status" value="1"/>
</dbReference>
<dbReference type="Gene3D" id="3.60.15.10">
    <property type="entry name" value="Ribonuclease Z/Hydroxyacylglutathione hydrolase-like"/>
    <property type="match status" value="1"/>
</dbReference>
<dbReference type="AlphaFoldDB" id="U2FIS4"/>
<dbReference type="eggNOG" id="COG1236">
    <property type="taxonomic scope" value="Bacteria"/>
</dbReference>
<accession>U2FIS4</accession>
<dbReference type="InterPro" id="IPR001279">
    <property type="entry name" value="Metallo-B-lactamas"/>
</dbReference>
<dbReference type="GO" id="GO:0016787">
    <property type="term" value="F:hydrolase activity"/>
    <property type="evidence" value="ECO:0007669"/>
    <property type="project" value="UniProtKB-KW"/>
</dbReference>